<dbReference type="SMART" id="SM00347">
    <property type="entry name" value="HTH_MARR"/>
    <property type="match status" value="1"/>
</dbReference>
<dbReference type="PROSITE" id="PS50995">
    <property type="entry name" value="HTH_MARR_2"/>
    <property type="match status" value="1"/>
</dbReference>
<proteinExistence type="predicted"/>
<dbReference type="PANTHER" id="PTHR42756">
    <property type="entry name" value="TRANSCRIPTIONAL REGULATOR, MARR"/>
    <property type="match status" value="1"/>
</dbReference>
<dbReference type="InterPro" id="IPR036390">
    <property type="entry name" value="WH_DNA-bd_sf"/>
</dbReference>
<evidence type="ECO:0000313" key="6">
    <source>
        <dbReference type="Proteomes" id="UP001438112"/>
    </source>
</evidence>
<dbReference type="Gene3D" id="1.10.10.10">
    <property type="entry name" value="Winged helix-like DNA-binding domain superfamily/Winged helix DNA-binding domain"/>
    <property type="match status" value="1"/>
</dbReference>
<gene>
    <name evidence="5" type="ORF">AP20H10_00280</name>
</gene>
<dbReference type="InterPro" id="IPR036388">
    <property type="entry name" value="WH-like_DNA-bd_sf"/>
</dbReference>
<evidence type="ECO:0000313" key="5">
    <source>
        <dbReference type="EMBL" id="GAA6113665.1"/>
    </source>
</evidence>
<name>A0ABP9ZFU2_9LACO</name>
<feature type="domain" description="HTH marR-type" evidence="4">
    <location>
        <begin position="1"/>
        <end position="133"/>
    </location>
</feature>
<keyword evidence="2" id="KW-0238">DNA-binding</keyword>
<dbReference type="PANTHER" id="PTHR42756:SF2">
    <property type="entry name" value="MARR FAMILY REGULATORY PROTEIN"/>
    <property type="match status" value="1"/>
</dbReference>
<protein>
    <submittedName>
        <fullName evidence="5">MarR family winged helix-turn-helix transcriptional regulator</fullName>
    </submittedName>
</protein>
<dbReference type="Proteomes" id="UP001438112">
    <property type="component" value="Unassembled WGS sequence"/>
</dbReference>
<evidence type="ECO:0000256" key="3">
    <source>
        <dbReference type="ARBA" id="ARBA00023163"/>
    </source>
</evidence>
<keyword evidence="1" id="KW-0805">Transcription regulation</keyword>
<sequence length="150" mass="17145">MEDILREIGSIARSLDSISNIEFKQYELSKGQYLYLARVFENPGIILKDLCELICVDKTTGSRAINNMVKNGLLIKKTDSTNNKNQHLYVTKKGEELYPIINNENNYSSKVATIGLNSDEIKELTNLLNKVKTNVVKDWKDVKNGKKRDY</sequence>
<dbReference type="Pfam" id="PF01047">
    <property type="entry name" value="MarR"/>
    <property type="match status" value="1"/>
</dbReference>
<dbReference type="SUPFAM" id="SSF46785">
    <property type="entry name" value="Winged helix' DNA-binding domain"/>
    <property type="match status" value="1"/>
</dbReference>
<evidence type="ECO:0000259" key="4">
    <source>
        <dbReference type="PROSITE" id="PS50995"/>
    </source>
</evidence>
<dbReference type="InterPro" id="IPR000835">
    <property type="entry name" value="HTH_MarR-typ"/>
</dbReference>
<organism evidence="5 6">
    <name type="scientific">Apilactobacillus apinorum</name>
    <dbReference type="NCBI Taxonomy" id="1218495"/>
    <lineage>
        <taxon>Bacteria</taxon>
        <taxon>Bacillati</taxon>
        <taxon>Bacillota</taxon>
        <taxon>Bacilli</taxon>
        <taxon>Lactobacillales</taxon>
        <taxon>Lactobacillaceae</taxon>
        <taxon>Apilactobacillus</taxon>
    </lineage>
</organism>
<dbReference type="RefSeq" id="WP_353317222.1">
    <property type="nucleotide sequence ID" value="NZ_BAABVV010000010.1"/>
</dbReference>
<reference evidence="5 6" key="1">
    <citation type="submission" date="2024-03" db="EMBL/GenBank/DDBJ databases">
        <title>Inconsistent identification of Apilactobacillus kunkeei-related strains obtained by well-developed overall genome related indices.</title>
        <authorList>
            <person name="Maeno S."/>
            <person name="Endo A."/>
        </authorList>
    </citation>
    <scope>NUCLEOTIDE SEQUENCE [LARGE SCALE GENOMIC DNA]</scope>
    <source>
        <strain evidence="5 6">20H-10</strain>
    </source>
</reference>
<comment type="caution">
    <text evidence="5">The sequence shown here is derived from an EMBL/GenBank/DDBJ whole genome shotgun (WGS) entry which is preliminary data.</text>
</comment>
<keyword evidence="3" id="KW-0804">Transcription</keyword>
<keyword evidence="6" id="KW-1185">Reference proteome</keyword>
<evidence type="ECO:0000256" key="2">
    <source>
        <dbReference type="ARBA" id="ARBA00023125"/>
    </source>
</evidence>
<evidence type="ECO:0000256" key="1">
    <source>
        <dbReference type="ARBA" id="ARBA00023015"/>
    </source>
</evidence>
<dbReference type="EMBL" id="BAABVV010000010">
    <property type="protein sequence ID" value="GAA6113665.1"/>
    <property type="molecule type" value="Genomic_DNA"/>
</dbReference>
<accession>A0ABP9ZFU2</accession>